<feature type="region of interest" description="Disordered" evidence="1">
    <location>
        <begin position="1"/>
        <end position="20"/>
    </location>
</feature>
<dbReference type="InterPro" id="IPR012551">
    <property type="entry name" value="DUF1707_SHOCT-like"/>
</dbReference>
<dbReference type="PANTHER" id="PTHR40763:SF4">
    <property type="entry name" value="DUF1707 DOMAIN-CONTAINING PROTEIN"/>
    <property type="match status" value="1"/>
</dbReference>
<comment type="caution">
    <text evidence="3">The sequence shown here is derived from an EMBL/GenBank/DDBJ whole genome shotgun (WGS) entry which is preliminary data.</text>
</comment>
<dbReference type="RefSeq" id="WP_405286734.1">
    <property type="nucleotide sequence ID" value="NZ_JBBHLI010000003.1"/>
</dbReference>
<dbReference type="Proteomes" id="UP001484239">
    <property type="component" value="Unassembled WGS sequence"/>
</dbReference>
<feature type="domain" description="DUF1707" evidence="2">
    <location>
        <begin position="28"/>
        <end position="77"/>
    </location>
</feature>
<proteinExistence type="predicted"/>
<feature type="region of interest" description="Disordered" evidence="1">
    <location>
        <begin position="82"/>
        <end position="105"/>
    </location>
</feature>
<name>A0ABU9E8U6_9BACT</name>
<gene>
    <name evidence="3" type="ORF">WI372_08160</name>
</gene>
<dbReference type="PANTHER" id="PTHR40763">
    <property type="entry name" value="MEMBRANE PROTEIN-RELATED"/>
    <property type="match status" value="1"/>
</dbReference>
<organism evidence="3 4">
    <name type="scientific">Gaopeijia maritima</name>
    <dbReference type="NCBI Taxonomy" id="3119007"/>
    <lineage>
        <taxon>Bacteria</taxon>
        <taxon>Pseudomonadati</taxon>
        <taxon>Gemmatimonadota</taxon>
        <taxon>Longimicrobiia</taxon>
        <taxon>Gaopeijiales</taxon>
        <taxon>Gaopeijiaceae</taxon>
        <taxon>Gaopeijia</taxon>
    </lineage>
</organism>
<evidence type="ECO:0000256" key="1">
    <source>
        <dbReference type="SAM" id="MobiDB-lite"/>
    </source>
</evidence>
<keyword evidence="4" id="KW-1185">Reference proteome</keyword>
<evidence type="ECO:0000313" key="3">
    <source>
        <dbReference type="EMBL" id="MEK9500946.1"/>
    </source>
</evidence>
<sequence>MHPRRDQRRPLPGGRPLPPQHVATRLVTAEERDAAVGRLTAAFADDVLPVAEFERRVSAVWRVATAGELVSLTRDLPTVQEATSVADSRDGSASVAPRSSTAPRRLNSIMSSVERRIHGPMPERLRVQATMGSVELDLRDAEFPPGATEIRVKALMGSVEIDLPPHVVVDDRGRAFMGSFTVSGSGRLRASDADAPIVRISGHAMLASIEVEIDD</sequence>
<evidence type="ECO:0000259" key="2">
    <source>
        <dbReference type="Pfam" id="PF08044"/>
    </source>
</evidence>
<evidence type="ECO:0000313" key="4">
    <source>
        <dbReference type="Proteomes" id="UP001484239"/>
    </source>
</evidence>
<dbReference type="Pfam" id="PF08044">
    <property type="entry name" value="DUF1707"/>
    <property type="match status" value="1"/>
</dbReference>
<reference evidence="3 4" key="1">
    <citation type="submission" date="2024-02" db="EMBL/GenBank/DDBJ databases">
        <title>A novel Gemmatimonadota bacterium.</title>
        <authorList>
            <person name="Du Z.-J."/>
            <person name="Ye Y.-Q."/>
        </authorList>
    </citation>
    <scope>NUCLEOTIDE SEQUENCE [LARGE SCALE GENOMIC DNA]</scope>
    <source>
        <strain evidence="3 4">DH-20</strain>
    </source>
</reference>
<dbReference type="EMBL" id="JBBHLI010000003">
    <property type="protein sequence ID" value="MEK9500946.1"/>
    <property type="molecule type" value="Genomic_DNA"/>
</dbReference>
<protein>
    <submittedName>
        <fullName evidence="3">DUF1707 domain-containing protein</fullName>
    </submittedName>
</protein>
<accession>A0ABU9E8U6</accession>